<evidence type="ECO:0000259" key="2">
    <source>
        <dbReference type="Pfam" id="PF14351"/>
    </source>
</evidence>
<reference evidence="3" key="1">
    <citation type="submission" date="2022-09" db="EMBL/GenBank/DDBJ databases">
        <title>Tahibacter sp. nov., isolated from a fresh water.</title>
        <authorList>
            <person name="Baek J.H."/>
            <person name="Lee J.K."/>
            <person name="Kim J.M."/>
            <person name="Jeon C.O."/>
        </authorList>
    </citation>
    <scope>NUCLEOTIDE SEQUENCE</scope>
    <source>
        <strain evidence="3">W38</strain>
    </source>
</reference>
<feature type="transmembrane region" description="Helical" evidence="1">
    <location>
        <begin position="249"/>
        <end position="279"/>
    </location>
</feature>
<feature type="transmembrane region" description="Helical" evidence="1">
    <location>
        <begin position="165"/>
        <end position="185"/>
    </location>
</feature>
<feature type="domain" description="DUF4401" evidence="2">
    <location>
        <begin position="30"/>
        <end position="331"/>
    </location>
</feature>
<evidence type="ECO:0000313" key="4">
    <source>
        <dbReference type="Proteomes" id="UP001064632"/>
    </source>
</evidence>
<feature type="transmembrane region" description="Helical" evidence="1">
    <location>
        <begin position="31"/>
        <end position="55"/>
    </location>
</feature>
<evidence type="ECO:0000313" key="3">
    <source>
        <dbReference type="EMBL" id="UXI70107.1"/>
    </source>
</evidence>
<feature type="transmembrane region" description="Helical" evidence="1">
    <location>
        <begin position="92"/>
        <end position="111"/>
    </location>
</feature>
<organism evidence="3 4">
    <name type="scientific">Tahibacter amnicola</name>
    <dbReference type="NCBI Taxonomy" id="2976241"/>
    <lineage>
        <taxon>Bacteria</taxon>
        <taxon>Pseudomonadati</taxon>
        <taxon>Pseudomonadota</taxon>
        <taxon>Gammaproteobacteria</taxon>
        <taxon>Lysobacterales</taxon>
        <taxon>Rhodanobacteraceae</taxon>
        <taxon>Tahibacter</taxon>
    </lineage>
</organism>
<keyword evidence="4" id="KW-1185">Reference proteome</keyword>
<protein>
    <submittedName>
        <fullName evidence="3">DUF4401 domain-containing protein</fullName>
    </submittedName>
</protein>
<feature type="transmembrane region" description="Helical" evidence="1">
    <location>
        <begin position="221"/>
        <end position="243"/>
    </location>
</feature>
<name>A0ABY6BQR3_9GAMM</name>
<keyword evidence="1" id="KW-0812">Transmembrane</keyword>
<feature type="transmembrane region" description="Helical" evidence="1">
    <location>
        <begin position="311"/>
        <end position="332"/>
    </location>
</feature>
<feature type="transmembrane region" description="Helical" evidence="1">
    <location>
        <begin position="286"/>
        <end position="305"/>
    </location>
</feature>
<proteinExistence type="predicted"/>
<keyword evidence="1" id="KW-0472">Membrane</keyword>
<feature type="transmembrane region" description="Helical" evidence="1">
    <location>
        <begin position="116"/>
        <end position="131"/>
    </location>
</feature>
<dbReference type="InterPro" id="IPR025513">
    <property type="entry name" value="DUF4401"/>
</dbReference>
<evidence type="ECO:0000256" key="1">
    <source>
        <dbReference type="SAM" id="Phobius"/>
    </source>
</evidence>
<dbReference type="Pfam" id="PF14351">
    <property type="entry name" value="DUF4401"/>
    <property type="match status" value="1"/>
</dbReference>
<feature type="transmembrane region" description="Helical" evidence="1">
    <location>
        <begin position="62"/>
        <end position="80"/>
    </location>
</feature>
<keyword evidence="1" id="KW-1133">Transmembrane helix</keyword>
<gene>
    <name evidence="3" type="ORF">N4264_10900</name>
</gene>
<dbReference type="Proteomes" id="UP001064632">
    <property type="component" value="Chromosome"/>
</dbReference>
<accession>A0ABY6BQR3</accession>
<dbReference type="RefSeq" id="WP_261697058.1">
    <property type="nucleotide sequence ID" value="NZ_CP104694.1"/>
</dbReference>
<feature type="transmembrane region" description="Helical" evidence="1">
    <location>
        <begin position="191"/>
        <end position="209"/>
    </location>
</feature>
<dbReference type="EMBL" id="CP104694">
    <property type="protein sequence ID" value="UXI70107.1"/>
    <property type="molecule type" value="Genomic_DNA"/>
</dbReference>
<sequence length="340" mass="36278">MTTTGALLWQRLREAGLVSAERPPDDTTVPWYIHVLVSAGIWLATVLVTAFAAITILDHKEYAGLFVYVAVTATAAVGALRFAPGNLYLEQVATVASLSAQCLIVAAASFWRDADGLWYAALVVAIIQYALAPPVVHRFLCSLVAALAIGMILEKADVGAKHYMTATFAVGAVLIWCLAVQGRWWDLVPAAWGWTLVALALELFAFDHSHHLRRPMEDAHFMGHLVVAGMLPVVTLVSLGQYARRGSVLPIIAGVAALGFAALAWPASGLLLGLCLAVIGFHAGRPLLVALSLIASGISLAQFYIGMELPLLQKSLLLVGNGLLLLALRWIARGVSEKFA</sequence>